<evidence type="ECO:0000256" key="2">
    <source>
        <dbReference type="SAM" id="SignalP"/>
    </source>
</evidence>
<protein>
    <submittedName>
        <fullName evidence="3">Uncharacterized protein</fullName>
    </submittedName>
</protein>
<feature type="chain" id="PRO_5025497184" evidence="2">
    <location>
        <begin position="19"/>
        <end position="713"/>
    </location>
</feature>
<sequence length="713" mass="80303">MKLAVLFSSALFASPQRCTPPNPSTPKPLAEQSDNSPYSDKSKKSARSVSRKLFTKLHLRRDSGQEVQDAQAAYYSPDLEAARVLAKSTQSHLDVKAKPEVETSSTPEATVISPVPRRRFPIGRKNKKTVGDGQSNGPLNPEEARAQALAFVSTTAHVNNKSTRPRHRDLSQFYPPPSSSFGTSQSPCPTTFHRTITQASLDSSLLEAPESDCDTDRIRTDDTAEQCCCCARTSYNNREQPSSHVAGEELHKANEEFAFFDGTHFPTPPRQVNGRDFIRGIDFNSDKAIYAKRLNETARLQRDCRLALEKVIMDAVSGDRHAIQLIQWLVKSKDLSFDTRSIRSHGALRFHKADMDAGAWLITHRAFTFIKVYQIYHPKVLELHRGEEFTKEWLHQAPPPTEGELEDLDTILTQLLFAQDPRDLIPPPLFELFLADLVAQDTLPASLAAEIQDSQMAAQELGAPPACPQPPSTPWHPFPVRDTPQRRQALHSLVEAVAYRLRDWNGVLYAPDPLTILQRHWAALSIARRDGRDRVPAHLQPYVRDFSSGEVRHMRRGLLVARLRTQVDDGTMPFRVFRVARDALAYVSEGAIEMRDALRVQILHPQNDEGCGDVRAEERVFSGLVAGALRFEHEEEMRTRWEEERVAFAVLGGEEERVRVEGMSWRACVRRCVRVLFGRKYFAAVADRFICELDGGTVCDVIKLYDAKLVCLI</sequence>
<evidence type="ECO:0000313" key="4">
    <source>
        <dbReference type="Proteomes" id="UP000799324"/>
    </source>
</evidence>
<dbReference type="AlphaFoldDB" id="A0A6A6SJX9"/>
<keyword evidence="2" id="KW-0732">Signal</keyword>
<dbReference type="Proteomes" id="UP000799324">
    <property type="component" value="Unassembled WGS sequence"/>
</dbReference>
<dbReference type="EMBL" id="MU004590">
    <property type="protein sequence ID" value="KAF2647712.1"/>
    <property type="molecule type" value="Genomic_DNA"/>
</dbReference>
<feature type="region of interest" description="Disordered" evidence="1">
    <location>
        <begin position="15"/>
        <end position="49"/>
    </location>
</feature>
<feature type="region of interest" description="Disordered" evidence="1">
    <location>
        <begin position="121"/>
        <end position="141"/>
    </location>
</feature>
<evidence type="ECO:0000313" key="3">
    <source>
        <dbReference type="EMBL" id="KAF2647712.1"/>
    </source>
</evidence>
<feature type="signal peptide" evidence="2">
    <location>
        <begin position="1"/>
        <end position="18"/>
    </location>
</feature>
<keyword evidence="4" id="KW-1185">Reference proteome</keyword>
<organism evidence="3 4">
    <name type="scientific">Lophiostoma macrostomum CBS 122681</name>
    <dbReference type="NCBI Taxonomy" id="1314788"/>
    <lineage>
        <taxon>Eukaryota</taxon>
        <taxon>Fungi</taxon>
        <taxon>Dikarya</taxon>
        <taxon>Ascomycota</taxon>
        <taxon>Pezizomycotina</taxon>
        <taxon>Dothideomycetes</taxon>
        <taxon>Pleosporomycetidae</taxon>
        <taxon>Pleosporales</taxon>
        <taxon>Lophiostomataceae</taxon>
        <taxon>Lophiostoma</taxon>
    </lineage>
</organism>
<accession>A0A6A6SJX9</accession>
<feature type="region of interest" description="Disordered" evidence="1">
    <location>
        <begin position="159"/>
        <end position="187"/>
    </location>
</feature>
<evidence type="ECO:0000256" key="1">
    <source>
        <dbReference type="SAM" id="MobiDB-lite"/>
    </source>
</evidence>
<proteinExistence type="predicted"/>
<gene>
    <name evidence="3" type="ORF">K491DRAFT_685308</name>
</gene>
<name>A0A6A6SJX9_9PLEO</name>
<reference evidence="3" key="1">
    <citation type="journal article" date="2020" name="Stud. Mycol.">
        <title>101 Dothideomycetes genomes: a test case for predicting lifestyles and emergence of pathogens.</title>
        <authorList>
            <person name="Haridas S."/>
            <person name="Albert R."/>
            <person name="Binder M."/>
            <person name="Bloem J."/>
            <person name="Labutti K."/>
            <person name="Salamov A."/>
            <person name="Andreopoulos B."/>
            <person name="Baker S."/>
            <person name="Barry K."/>
            <person name="Bills G."/>
            <person name="Bluhm B."/>
            <person name="Cannon C."/>
            <person name="Castanera R."/>
            <person name="Culley D."/>
            <person name="Daum C."/>
            <person name="Ezra D."/>
            <person name="Gonzalez J."/>
            <person name="Henrissat B."/>
            <person name="Kuo A."/>
            <person name="Liang C."/>
            <person name="Lipzen A."/>
            <person name="Lutzoni F."/>
            <person name="Magnuson J."/>
            <person name="Mondo S."/>
            <person name="Nolan M."/>
            <person name="Ohm R."/>
            <person name="Pangilinan J."/>
            <person name="Park H.-J."/>
            <person name="Ramirez L."/>
            <person name="Alfaro M."/>
            <person name="Sun H."/>
            <person name="Tritt A."/>
            <person name="Yoshinaga Y."/>
            <person name="Zwiers L.-H."/>
            <person name="Turgeon B."/>
            <person name="Goodwin S."/>
            <person name="Spatafora J."/>
            <person name="Crous P."/>
            <person name="Grigoriev I."/>
        </authorList>
    </citation>
    <scope>NUCLEOTIDE SEQUENCE</scope>
    <source>
        <strain evidence="3">CBS 122681</strain>
    </source>
</reference>